<reference evidence="8" key="1">
    <citation type="submission" date="2021-01" db="EMBL/GenBank/DDBJ databases">
        <authorList>
            <consortium name="Genoscope - CEA"/>
            <person name="William W."/>
        </authorList>
    </citation>
    <scope>NUCLEOTIDE SEQUENCE</scope>
</reference>
<feature type="transmembrane region" description="Helical" evidence="7">
    <location>
        <begin position="139"/>
        <end position="157"/>
    </location>
</feature>
<feature type="transmembrane region" description="Helical" evidence="7">
    <location>
        <begin position="193"/>
        <end position="215"/>
    </location>
</feature>
<feature type="transmembrane region" description="Helical" evidence="7">
    <location>
        <begin position="360"/>
        <end position="380"/>
    </location>
</feature>
<keyword evidence="3 7" id="KW-0812">Transmembrane</keyword>
<comment type="subcellular location">
    <subcellularLocation>
        <location evidence="1">Membrane</location>
        <topology evidence="1">Multi-pass membrane protein</topology>
    </subcellularLocation>
</comment>
<organism evidence="8 9">
    <name type="scientific">Paramecium primaurelia</name>
    <dbReference type="NCBI Taxonomy" id="5886"/>
    <lineage>
        <taxon>Eukaryota</taxon>
        <taxon>Sar</taxon>
        <taxon>Alveolata</taxon>
        <taxon>Ciliophora</taxon>
        <taxon>Intramacronucleata</taxon>
        <taxon>Oligohymenophorea</taxon>
        <taxon>Peniculida</taxon>
        <taxon>Parameciidae</taxon>
        <taxon>Paramecium</taxon>
    </lineage>
</organism>
<sequence length="536" mass="61498">MDKRFFSNQTFHFLTIYFINFDHGILPASIKRIQSDLGINEIQLGLLSSSVYAGIIIGSMIGTGMYDKYKTKSILIICSLFYILNSLQDFIYFPIWIDRYGGKQKDQQLIYIQIGVPLGTISGFLISSLSLQILQDWKYAIYFQIVALTLCLLYYGFSDNNIFSIQIQEERDQSQSFSTVLLQNCKTFFSNPLFVLSMLALSQLFFVLTGVQFWITDYLNSVMLMEYNLASQSFIIISITAPLTGVYLGSQILDNHAGNKGFRIMKIAAIELFLTSISLALIPLFDNQGMIVLLVWCLIFFGSSAIPSLMGIMITSLQREEKICGNQLSHLFFDFFGYLPASTVYGYVQQISGGSTSRKGMVMLSCICFLGLIFLLLGIYKKYNQLRLIYIDLNESEFKNKLRSLSHHSGDNMDDYEKKDFSYIRMQTASKKFKQIIFPHYNDQIEGDQLSENESPLIIGMETQRIRNAYRSQCSYLHICYNVSSIIGRRSLENDLFMIKDDQLQIRLKSQNSFQLQVIGANHLICEERVVHQQQY</sequence>
<dbReference type="InterPro" id="IPR011701">
    <property type="entry name" value="MFS"/>
</dbReference>
<dbReference type="OMA" id="MLMEYNL"/>
<feature type="transmembrane region" description="Helical" evidence="7">
    <location>
        <begin position="74"/>
        <end position="97"/>
    </location>
</feature>
<keyword evidence="9" id="KW-1185">Reference proteome</keyword>
<evidence type="ECO:0000313" key="8">
    <source>
        <dbReference type="EMBL" id="CAD8047991.1"/>
    </source>
</evidence>
<keyword evidence="2" id="KW-0813">Transport</keyword>
<dbReference type="EMBL" id="CAJJDM010000009">
    <property type="protein sequence ID" value="CAD8047991.1"/>
    <property type="molecule type" value="Genomic_DNA"/>
</dbReference>
<evidence type="ECO:0000256" key="6">
    <source>
        <dbReference type="ARBA" id="ARBA00024338"/>
    </source>
</evidence>
<gene>
    <name evidence="8" type="ORF">PPRIM_AZ9-3.1.T0120271</name>
</gene>
<feature type="transmembrane region" description="Helical" evidence="7">
    <location>
        <begin position="109"/>
        <end position="133"/>
    </location>
</feature>
<feature type="transmembrane region" description="Helical" evidence="7">
    <location>
        <begin position="291"/>
        <end position="316"/>
    </location>
</feature>
<feature type="transmembrane region" description="Helical" evidence="7">
    <location>
        <begin position="268"/>
        <end position="285"/>
    </location>
</feature>
<dbReference type="Pfam" id="PF07690">
    <property type="entry name" value="MFS_1"/>
    <property type="match status" value="1"/>
</dbReference>
<evidence type="ECO:0000256" key="4">
    <source>
        <dbReference type="ARBA" id="ARBA00022989"/>
    </source>
</evidence>
<accession>A0A8S1JZU2</accession>
<comment type="caution">
    <text evidence="8">The sequence shown here is derived from an EMBL/GenBank/DDBJ whole genome shotgun (WGS) entry which is preliminary data.</text>
</comment>
<evidence type="ECO:0000256" key="7">
    <source>
        <dbReference type="SAM" id="Phobius"/>
    </source>
</evidence>
<dbReference type="InterPro" id="IPR044770">
    <property type="entry name" value="MFS_spinster-like"/>
</dbReference>
<dbReference type="AlphaFoldDB" id="A0A8S1JZU2"/>
<evidence type="ECO:0008006" key="10">
    <source>
        <dbReference type="Google" id="ProtNLM"/>
    </source>
</evidence>
<feature type="transmembrane region" description="Helical" evidence="7">
    <location>
        <begin position="227"/>
        <end position="248"/>
    </location>
</feature>
<evidence type="ECO:0000256" key="5">
    <source>
        <dbReference type="ARBA" id="ARBA00023136"/>
    </source>
</evidence>
<evidence type="ECO:0000256" key="1">
    <source>
        <dbReference type="ARBA" id="ARBA00004141"/>
    </source>
</evidence>
<dbReference type="GO" id="GO:0016020">
    <property type="term" value="C:membrane"/>
    <property type="evidence" value="ECO:0007669"/>
    <property type="project" value="UniProtKB-SubCell"/>
</dbReference>
<keyword evidence="4 7" id="KW-1133">Transmembrane helix</keyword>
<evidence type="ECO:0000256" key="2">
    <source>
        <dbReference type="ARBA" id="ARBA00022448"/>
    </source>
</evidence>
<proteinExistence type="inferred from homology"/>
<dbReference type="PANTHER" id="PTHR23505">
    <property type="entry name" value="SPINSTER"/>
    <property type="match status" value="1"/>
</dbReference>
<feature type="transmembrane region" description="Helical" evidence="7">
    <location>
        <begin position="42"/>
        <end position="62"/>
    </location>
</feature>
<dbReference type="CDD" id="cd06174">
    <property type="entry name" value="MFS"/>
    <property type="match status" value="1"/>
</dbReference>
<evidence type="ECO:0000313" key="9">
    <source>
        <dbReference type="Proteomes" id="UP000688137"/>
    </source>
</evidence>
<dbReference type="PANTHER" id="PTHR23505:SF9">
    <property type="entry name" value="PROTEIN, PUTATIVE-RELATED"/>
    <property type="match status" value="1"/>
</dbReference>
<keyword evidence="5 7" id="KW-0472">Membrane</keyword>
<protein>
    <recommendedName>
        <fullName evidence="10">Major facilitator superfamily protein</fullName>
    </recommendedName>
</protein>
<dbReference type="GO" id="GO:0022857">
    <property type="term" value="F:transmembrane transporter activity"/>
    <property type="evidence" value="ECO:0007669"/>
    <property type="project" value="InterPro"/>
</dbReference>
<evidence type="ECO:0000256" key="3">
    <source>
        <dbReference type="ARBA" id="ARBA00022692"/>
    </source>
</evidence>
<feature type="transmembrane region" description="Helical" evidence="7">
    <location>
        <begin position="328"/>
        <end position="348"/>
    </location>
</feature>
<dbReference type="Proteomes" id="UP000688137">
    <property type="component" value="Unassembled WGS sequence"/>
</dbReference>
<comment type="similarity">
    <text evidence="6">Belongs to the major facilitator superfamily. Spinster (TC 2.A.1.49) family.</text>
</comment>
<name>A0A8S1JZU2_PARPR</name>